<evidence type="ECO:0000256" key="2">
    <source>
        <dbReference type="ARBA" id="ARBA00023015"/>
    </source>
</evidence>
<dbReference type="PROSITE" id="PS50931">
    <property type="entry name" value="HTH_LYSR"/>
    <property type="match status" value="1"/>
</dbReference>
<keyword evidence="4" id="KW-0804">Transcription</keyword>
<dbReference type="Proteomes" id="UP000317496">
    <property type="component" value="Chromosome"/>
</dbReference>
<reference evidence="6 7" key="1">
    <citation type="submission" date="2019-07" db="EMBL/GenBank/DDBJ databases">
        <title>Genome sequencing for Ferrovibrio sp. K5.</title>
        <authorList>
            <person name="Park S.-J."/>
        </authorList>
    </citation>
    <scope>NUCLEOTIDE SEQUENCE [LARGE SCALE GENOMIC DNA]</scope>
    <source>
        <strain evidence="6 7">K5</strain>
    </source>
</reference>
<dbReference type="InterPro" id="IPR036388">
    <property type="entry name" value="WH-like_DNA-bd_sf"/>
</dbReference>
<evidence type="ECO:0000256" key="4">
    <source>
        <dbReference type="ARBA" id="ARBA00023163"/>
    </source>
</evidence>
<dbReference type="GO" id="GO:0000976">
    <property type="term" value="F:transcription cis-regulatory region binding"/>
    <property type="evidence" value="ECO:0007669"/>
    <property type="project" value="TreeGrafter"/>
</dbReference>
<dbReference type="InterPro" id="IPR005119">
    <property type="entry name" value="LysR_subst-bd"/>
</dbReference>
<gene>
    <name evidence="6" type="ORF">FNB15_19515</name>
</gene>
<evidence type="ECO:0000256" key="3">
    <source>
        <dbReference type="ARBA" id="ARBA00023125"/>
    </source>
</evidence>
<dbReference type="AlphaFoldDB" id="A0A516H6D1"/>
<sequence>MDLTDLHVFRTVVESGGITAAANRLHRVQSNVTARIQKLEEDLGTQLFVRVGKRLQITPAGRTLLDYAHRLLVLADEARNAVQTDAPPRGLLTLGTMESTAGVRLPGPLAEYHRRYAEVRVELHTGSPRELMAKVLAGESDAALVAEPVSDARLSSLAVFDEELVLVTVADHPVVRKPADLREASVLAFHPGCPHRERLERWFGQGGREIARTVELASYHVMLGCVAAGMGAALMPRSVLDGYAARSKLREHKLPAPFQRAKTLLVWRKDQPQAKVSALAEILTKRKRVA</sequence>
<keyword evidence="7" id="KW-1185">Reference proteome</keyword>
<evidence type="ECO:0000313" key="7">
    <source>
        <dbReference type="Proteomes" id="UP000317496"/>
    </source>
</evidence>
<dbReference type="Gene3D" id="1.10.10.10">
    <property type="entry name" value="Winged helix-like DNA-binding domain superfamily/Winged helix DNA-binding domain"/>
    <property type="match status" value="1"/>
</dbReference>
<organism evidence="6 7">
    <name type="scientific">Ferrovibrio terrae</name>
    <dbReference type="NCBI Taxonomy" id="2594003"/>
    <lineage>
        <taxon>Bacteria</taxon>
        <taxon>Pseudomonadati</taxon>
        <taxon>Pseudomonadota</taxon>
        <taxon>Alphaproteobacteria</taxon>
        <taxon>Rhodospirillales</taxon>
        <taxon>Rhodospirillaceae</taxon>
        <taxon>Ferrovibrio</taxon>
    </lineage>
</organism>
<dbReference type="PRINTS" id="PR00039">
    <property type="entry name" value="HTHLYSR"/>
</dbReference>
<comment type="similarity">
    <text evidence="1">Belongs to the LysR transcriptional regulatory family.</text>
</comment>
<dbReference type="OrthoDB" id="8479357at2"/>
<proteinExistence type="inferred from homology"/>
<dbReference type="CDD" id="cd08442">
    <property type="entry name" value="PBP2_YofA_SoxR_like"/>
    <property type="match status" value="1"/>
</dbReference>
<dbReference type="Pfam" id="PF00126">
    <property type="entry name" value="HTH_1"/>
    <property type="match status" value="1"/>
</dbReference>
<evidence type="ECO:0000259" key="5">
    <source>
        <dbReference type="PROSITE" id="PS50931"/>
    </source>
</evidence>
<dbReference type="RefSeq" id="WP_144258325.1">
    <property type="nucleotide sequence ID" value="NZ_CP041636.1"/>
</dbReference>
<dbReference type="PANTHER" id="PTHR30126:SF40">
    <property type="entry name" value="HTH-TYPE TRANSCRIPTIONAL REGULATOR GLTR"/>
    <property type="match status" value="1"/>
</dbReference>
<dbReference type="InterPro" id="IPR036390">
    <property type="entry name" value="WH_DNA-bd_sf"/>
</dbReference>
<feature type="domain" description="HTH lysR-type" evidence="5">
    <location>
        <begin position="1"/>
        <end position="58"/>
    </location>
</feature>
<dbReference type="InterPro" id="IPR000847">
    <property type="entry name" value="LysR_HTH_N"/>
</dbReference>
<dbReference type="EMBL" id="CP041636">
    <property type="protein sequence ID" value="QDO99329.1"/>
    <property type="molecule type" value="Genomic_DNA"/>
</dbReference>
<name>A0A516H6D1_9PROT</name>
<keyword evidence="3" id="KW-0238">DNA-binding</keyword>
<dbReference type="Gene3D" id="3.40.190.290">
    <property type="match status" value="1"/>
</dbReference>
<dbReference type="KEGG" id="fer:FNB15_19515"/>
<dbReference type="GO" id="GO:0003700">
    <property type="term" value="F:DNA-binding transcription factor activity"/>
    <property type="evidence" value="ECO:0007669"/>
    <property type="project" value="InterPro"/>
</dbReference>
<dbReference type="Pfam" id="PF03466">
    <property type="entry name" value="LysR_substrate"/>
    <property type="match status" value="1"/>
</dbReference>
<dbReference type="PANTHER" id="PTHR30126">
    <property type="entry name" value="HTH-TYPE TRANSCRIPTIONAL REGULATOR"/>
    <property type="match status" value="1"/>
</dbReference>
<dbReference type="SUPFAM" id="SSF46785">
    <property type="entry name" value="Winged helix' DNA-binding domain"/>
    <property type="match status" value="1"/>
</dbReference>
<dbReference type="FunFam" id="1.10.10.10:FF:000001">
    <property type="entry name" value="LysR family transcriptional regulator"/>
    <property type="match status" value="1"/>
</dbReference>
<evidence type="ECO:0000313" key="6">
    <source>
        <dbReference type="EMBL" id="QDO99329.1"/>
    </source>
</evidence>
<dbReference type="SUPFAM" id="SSF53850">
    <property type="entry name" value="Periplasmic binding protein-like II"/>
    <property type="match status" value="1"/>
</dbReference>
<keyword evidence="2" id="KW-0805">Transcription regulation</keyword>
<accession>A0A516H6D1</accession>
<evidence type="ECO:0000256" key="1">
    <source>
        <dbReference type="ARBA" id="ARBA00009437"/>
    </source>
</evidence>
<protein>
    <submittedName>
        <fullName evidence="6">LysR family transcriptional regulator</fullName>
    </submittedName>
</protein>